<accession>A0A7I8E1N7</accession>
<dbReference type="GeneID" id="70579570"/>
<evidence type="ECO:0000313" key="2">
    <source>
        <dbReference type="EMBL" id="BCL57424.1"/>
    </source>
</evidence>
<sequence length="105" mass="13301">MTNDIKKEIEKEPTKREKLEDFLINWTKEKHLPLVYENKKLKNEVERQKELFNHQKIELDYQETRYKQCDNERLRYREMAVEYREDNKRLRQELFLLRKELKNDK</sequence>
<gene>
    <name evidence="2" type="ORF">Fi14EGH31_11360</name>
</gene>
<dbReference type="Proteomes" id="UP000593842">
    <property type="component" value="Chromosome"/>
</dbReference>
<organism evidence="2 3">
    <name type="scientific">Faecalibacillus intestinalis</name>
    <dbReference type="NCBI Taxonomy" id="1982626"/>
    <lineage>
        <taxon>Bacteria</taxon>
        <taxon>Bacillati</taxon>
        <taxon>Bacillota</taxon>
        <taxon>Erysipelotrichia</taxon>
        <taxon>Erysipelotrichales</taxon>
        <taxon>Coprobacillaceae</taxon>
        <taxon>Faecalibacillus</taxon>
    </lineage>
</organism>
<proteinExistence type="predicted"/>
<dbReference type="RefSeq" id="WP_195947095.1">
    <property type="nucleotide sequence ID" value="NZ_AP024085.1"/>
</dbReference>
<dbReference type="KEGG" id="fit:Fi14EGH31_11360"/>
<evidence type="ECO:0000313" key="3">
    <source>
        <dbReference type="Proteomes" id="UP000593842"/>
    </source>
</evidence>
<keyword evidence="1" id="KW-0175">Coiled coil</keyword>
<name>A0A7I8E1N7_9FIRM</name>
<dbReference type="AlphaFoldDB" id="A0A7I8E1N7"/>
<reference evidence="3" key="1">
    <citation type="submission" date="2020-09" db="EMBL/GenBank/DDBJ databases">
        <title>Complete genome sequencing of Faecalibacillus intestinalis strain 14EGH31.</title>
        <authorList>
            <person name="Sakamoto M."/>
            <person name="Murakami T."/>
            <person name="Mori H."/>
        </authorList>
    </citation>
    <scope>NUCLEOTIDE SEQUENCE [LARGE SCALE GENOMIC DNA]</scope>
    <source>
        <strain evidence="3">14EGH31</strain>
    </source>
</reference>
<evidence type="ECO:0000256" key="1">
    <source>
        <dbReference type="SAM" id="Coils"/>
    </source>
</evidence>
<dbReference type="EMBL" id="AP024085">
    <property type="protein sequence ID" value="BCL57424.1"/>
    <property type="molecule type" value="Genomic_DNA"/>
</dbReference>
<protein>
    <submittedName>
        <fullName evidence="2">Uncharacterized protein</fullName>
    </submittedName>
</protein>
<feature type="coiled-coil region" evidence="1">
    <location>
        <begin position="38"/>
        <end position="100"/>
    </location>
</feature>